<keyword evidence="1" id="KW-0732">Signal</keyword>
<dbReference type="Proteomes" id="UP000887578">
    <property type="component" value="Unplaced"/>
</dbReference>
<keyword evidence="2" id="KW-1185">Reference proteome</keyword>
<reference evidence="3" key="1">
    <citation type="submission" date="2022-11" db="UniProtKB">
        <authorList>
            <consortium name="WormBaseParasite"/>
        </authorList>
    </citation>
    <scope>IDENTIFICATION</scope>
</reference>
<evidence type="ECO:0000313" key="2">
    <source>
        <dbReference type="Proteomes" id="UP000887578"/>
    </source>
</evidence>
<protein>
    <submittedName>
        <fullName evidence="3">Uncharacterized protein</fullName>
    </submittedName>
</protein>
<evidence type="ECO:0000313" key="3">
    <source>
        <dbReference type="WBParaSite" id="PDA_v2.g5726.t1"/>
    </source>
</evidence>
<accession>A0A914QPG6</accession>
<name>A0A914QPG6_9BILA</name>
<sequence length="402" mass="45460">MKQFYLLLLFIAGLSAIEYHGDRRHWTIVDADGKTNIALHLLNEHVDLIFPSGKTFAQIASDMKLFSPSENVPCQDTTNTLDTEEPHYYSTAIIKGDAKPIENIGRTCFLQADPFHQYGSDATRRSMKLQVTPGNFGCQVFLILPNYMHVKDVDLKEPTTLSLNATYAGKDETFWWKKDNDAMLQNAVKFVGENVKINILNSAKMDPYYFRVGTVQPIPTLNFEFGPKCHGSTFNVYVNLRDSPECKSTIHLTQTGFKFSTNTSSTFISADPSPKYLVLVYSNLHVFVKISAPLSVSIFPACAEDRWFAADQFVIQVEHVEKTVDCKKAEIWIHKSDFVKDIEVLVDKSRFIREIATTAFFSTMESGNTTFEYSTAASLTKKNDEADSAGFSWWWIVIPVIL</sequence>
<feature type="chain" id="PRO_5036689494" evidence="1">
    <location>
        <begin position="17"/>
        <end position="402"/>
    </location>
</feature>
<evidence type="ECO:0000256" key="1">
    <source>
        <dbReference type="SAM" id="SignalP"/>
    </source>
</evidence>
<organism evidence="2 3">
    <name type="scientific">Panagrolaimus davidi</name>
    <dbReference type="NCBI Taxonomy" id="227884"/>
    <lineage>
        <taxon>Eukaryota</taxon>
        <taxon>Metazoa</taxon>
        <taxon>Ecdysozoa</taxon>
        <taxon>Nematoda</taxon>
        <taxon>Chromadorea</taxon>
        <taxon>Rhabditida</taxon>
        <taxon>Tylenchina</taxon>
        <taxon>Panagrolaimomorpha</taxon>
        <taxon>Panagrolaimoidea</taxon>
        <taxon>Panagrolaimidae</taxon>
        <taxon>Panagrolaimus</taxon>
    </lineage>
</organism>
<proteinExistence type="predicted"/>
<dbReference type="WBParaSite" id="PDA_v2.g5726.t1">
    <property type="protein sequence ID" value="PDA_v2.g5726.t1"/>
    <property type="gene ID" value="PDA_v2.g5726"/>
</dbReference>
<dbReference type="AlphaFoldDB" id="A0A914QPG6"/>
<feature type="signal peptide" evidence="1">
    <location>
        <begin position="1"/>
        <end position="16"/>
    </location>
</feature>